<dbReference type="Proteomes" id="UP000194218">
    <property type="component" value="Chromosome"/>
</dbReference>
<evidence type="ECO:0000256" key="3">
    <source>
        <dbReference type="ARBA" id="ARBA00023163"/>
    </source>
</evidence>
<dbReference type="PANTHER" id="PTHR30146:SF155">
    <property type="entry name" value="ALANINE RACEMASE"/>
    <property type="match status" value="1"/>
</dbReference>
<dbReference type="SUPFAM" id="SSF53822">
    <property type="entry name" value="Periplasmic binding protein-like I"/>
    <property type="match status" value="1"/>
</dbReference>
<accession>A0A1W7D061</accession>
<dbReference type="KEGG" id="smao:CAG99_16910"/>
<dbReference type="CDD" id="cd06267">
    <property type="entry name" value="PBP1_LacI_sugar_binding-like"/>
    <property type="match status" value="1"/>
</dbReference>
<organism evidence="6 7">
    <name type="scientific">Streptomyces marincola</name>
    <dbReference type="NCBI Taxonomy" id="2878388"/>
    <lineage>
        <taxon>Bacteria</taxon>
        <taxon>Bacillati</taxon>
        <taxon>Actinomycetota</taxon>
        <taxon>Actinomycetes</taxon>
        <taxon>Kitasatosporales</taxon>
        <taxon>Streptomycetaceae</taxon>
        <taxon>Streptomyces</taxon>
    </lineage>
</organism>
<gene>
    <name evidence="6" type="ORF">CAG99_16910</name>
</gene>
<keyword evidence="3" id="KW-0804">Transcription</keyword>
<protein>
    <submittedName>
        <fullName evidence="6">LacI family transcriptional regulator</fullName>
    </submittedName>
</protein>
<dbReference type="PANTHER" id="PTHR30146">
    <property type="entry name" value="LACI-RELATED TRANSCRIPTIONAL REPRESSOR"/>
    <property type="match status" value="1"/>
</dbReference>
<dbReference type="GO" id="GO:0000976">
    <property type="term" value="F:transcription cis-regulatory region binding"/>
    <property type="evidence" value="ECO:0007669"/>
    <property type="project" value="TreeGrafter"/>
</dbReference>
<dbReference type="Pfam" id="PF13377">
    <property type="entry name" value="Peripla_BP_3"/>
    <property type="match status" value="1"/>
</dbReference>
<dbReference type="RefSeq" id="WP_086160157.1">
    <property type="nucleotide sequence ID" value="NZ_CP021121.1"/>
</dbReference>
<dbReference type="InterPro" id="IPR000843">
    <property type="entry name" value="HTH_LacI"/>
</dbReference>
<dbReference type="PROSITE" id="PS50932">
    <property type="entry name" value="HTH_LACI_2"/>
    <property type="match status" value="1"/>
</dbReference>
<keyword evidence="7" id="KW-1185">Reference proteome</keyword>
<proteinExistence type="predicted"/>
<evidence type="ECO:0000313" key="7">
    <source>
        <dbReference type="Proteomes" id="UP000194218"/>
    </source>
</evidence>
<dbReference type="GO" id="GO:0003700">
    <property type="term" value="F:DNA-binding transcription factor activity"/>
    <property type="evidence" value="ECO:0007669"/>
    <property type="project" value="TreeGrafter"/>
</dbReference>
<evidence type="ECO:0000256" key="2">
    <source>
        <dbReference type="ARBA" id="ARBA00023125"/>
    </source>
</evidence>
<keyword evidence="2" id="KW-0238">DNA-binding</keyword>
<dbReference type="PROSITE" id="PS00356">
    <property type="entry name" value="HTH_LACI_1"/>
    <property type="match status" value="1"/>
</dbReference>
<dbReference type="OrthoDB" id="1938857at2"/>
<dbReference type="InterPro" id="IPR046335">
    <property type="entry name" value="LacI/GalR-like_sensor"/>
</dbReference>
<sequence length="363" mass="38578">MTGPTEEQPDRARRRASRNGPAKPTIADVAALAGVSVSAVSKVVNGRDGISPPTRQRVLDAAAKLGWAPSATAVALRGARTRAIGMVAGRSPDVLATDPHFTLLISGIERELAPADHGLLLHIVGEEPGAEERAYRRLAEERRVDGVILTESRVGDLRFDLLRRLRLPAVLVGAPWRDDPVVAVRAADQDAGVRAAVAHLHGLGHRRISYVSGPQDRVHTVFRRRVFAEAMAEHGLRPGRTLISDFTAQGAVAAMRELLAADAGERPTAVLFANDTMAVAGMNAARRLGFDVPRDLSVIGYDDLPLGELVYPSLTTIGQDLVQLGRAAAAAMFGLLSVPHATGPVPVRPPRLIPRESTGPAPV</sequence>
<dbReference type="AlphaFoldDB" id="A0A1W7D061"/>
<dbReference type="Gene3D" id="3.40.50.2300">
    <property type="match status" value="2"/>
</dbReference>
<evidence type="ECO:0000259" key="5">
    <source>
        <dbReference type="PROSITE" id="PS50932"/>
    </source>
</evidence>
<name>A0A1W7D061_9ACTN</name>
<dbReference type="SUPFAM" id="SSF47413">
    <property type="entry name" value="lambda repressor-like DNA-binding domains"/>
    <property type="match status" value="1"/>
</dbReference>
<keyword evidence="1" id="KW-0805">Transcription regulation</keyword>
<feature type="domain" description="HTH lacI-type" evidence="5">
    <location>
        <begin position="24"/>
        <end position="78"/>
    </location>
</feature>
<dbReference type="EMBL" id="CP021121">
    <property type="protein sequence ID" value="ARQ70299.1"/>
    <property type="molecule type" value="Genomic_DNA"/>
</dbReference>
<evidence type="ECO:0000313" key="6">
    <source>
        <dbReference type="EMBL" id="ARQ70299.1"/>
    </source>
</evidence>
<dbReference type="InterPro" id="IPR010982">
    <property type="entry name" value="Lambda_DNA-bd_dom_sf"/>
</dbReference>
<evidence type="ECO:0000256" key="1">
    <source>
        <dbReference type="ARBA" id="ARBA00023015"/>
    </source>
</evidence>
<reference evidence="6 7" key="1">
    <citation type="submission" date="2017-05" db="EMBL/GenBank/DDBJ databases">
        <title>Complete genome sequence of Streptomyces sp. SCSIO 03032 revealed the diverse biosynthetic pathways for its bioactive secondary metabolites.</title>
        <authorList>
            <person name="Ma L."/>
            <person name="Zhu Y."/>
            <person name="Zhang W."/>
            <person name="Zhang G."/>
            <person name="Tian X."/>
            <person name="Zhang S."/>
            <person name="Zhang C."/>
        </authorList>
    </citation>
    <scope>NUCLEOTIDE SEQUENCE [LARGE SCALE GENOMIC DNA]</scope>
    <source>
        <strain evidence="6 7">SCSIO 03032</strain>
    </source>
</reference>
<feature type="region of interest" description="Disordered" evidence="4">
    <location>
        <begin position="1"/>
        <end position="23"/>
    </location>
</feature>
<dbReference type="InterPro" id="IPR028082">
    <property type="entry name" value="Peripla_BP_I"/>
</dbReference>
<dbReference type="CDD" id="cd01392">
    <property type="entry name" value="HTH_LacI"/>
    <property type="match status" value="1"/>
</dbReference>
<dbReference type="SMART" id="SM00354">
    <property type="entry name" value="HTH_LACI"/>
    <property type="match status" value="1"/>
</dbReference>
<dbReference type="Gene3D" id="1.10.260.40">
    <property type="entry name" value="lambda repressor-like DNA-binding domains"/>
    <property type="match status" value="1"/>
</dbReference>
<dbReference type="Pfam" id="PF00356">
    <property type="entry name" value="LacI"/>
    <property type="match status" value="1"/>
</dbReference>
<evidence type="ECO:0000256" key="4">
    <source>
        <dbReference type="SAM" id="MobiDB-lite"/>
    </source>
</evidence>